<dbReference type="InterPro" id="IPR032466">
    <property type="entry name" value="Metal_Hydrolase"/>
</dbReference>
<evidence type="ECO:0000256" key="1">
    <source>
        <dbReference type="SAM" id="SignalP"/>
    </source>
</evidence>
<comment type="caution">
    <text evidence="2">The sequence shown here is derived from an EMBL/GenBank/DDBJ whole genome shotgun (WGS) entry which is preliminary data.</text>
</comment>
<dbReference type="Gene3D" id="3.20.20.140">
    <property type="entry name" value="Metal-dependent hydrolases"/>
    <property type="match status" value="1"/>
</dbReference>
<feature type="signal peptide" evidence="1">
    <location>
        <begin position="1"/>
        <end position="32"/>
    </location>
</feature>
<feature type="chain" id="PRO_5037963865" description="DUF3604 domain-containing protein" evidence="1">
    <location>
        <begin position="33"/>
        <end position="662"/>
    </location>
</feature>
<dbReference type="RefSeq" id="WP_191039361.1">
    <property type="nucleotide sequence ID" value="NZ_JACXAA010000004.1"/>
</dbReference>
<evidence type="ECO:0000313" key="2">
    <source>
        <dbReference type="EMBL" id="MBD2753713.1"/>
    </source>
</evidence>
<keyword evidence="1" id="KW-0732">Signal</keyword>
<name>A0A927GDI6_9BACT</name>
<keyword evidence="3" id="KW-1185">Reference proteome</keyword>
<evidence type="ECO:0008006" key="4">
    <source>
        <dbReference type="Google" id="ProtNLM"/>
    </source>
</evidence>
<dbReference type="EMBL" id="JACXAA010000004">
    <property type="protein sequence ID" value="MBD2753713.1"/>
    <property type="molecule type" value="Genomic_DNA"/>
</dbReference>
<accession>A0A927GDI6</accession>
<proteinExistence type="predicted"/>
<reference evidence="2" key="1">
    <citation type="submission" date="2020-09" db="EMBL/GenBank/DDBJ databases">
        <authorList>
            <person name="Kim M.K."/>
        </authorList>
    </citation>
    <scope>NUCLEOTIDE SEQUENCE</scope>
    <source>
        <strain evidence="2">BT704</strain>
    </source>
</reference>
<protein>
    <recommendedName>
        <fullName evidence="4">DUF3604 domain-containing protein</fullName>
    </recommendedName>
</protein>
<gene>
    <name evidence="2" type="ORF">IC230_12485</name>
</gene>
<dbReference type="AlphaFoldDB" id="A0A927GDI6"/>
<sequence length="662" mass="75823">MLYLLRLSNWKNCLLSYGSLILLCCFGNTAYAQQSTVAGKIGPFSDFHIHTSFKNYYRRVESPDSTIKYANQPGYLNKKYGRTNWIPFTKSEKNKRNGKESNMANYDQSNYANLTGLGGSVLCMSITPPEKVMLATKGDRWLNLHFVTHMPIKRQEVLAAENNSSFKEFLGEYYYAINQDSVHNGTKILLAKNNADLKRIVNSGGIGMVMTAEGGHVLFGNDVLSKIDSIKAAGCGEPCRQEIFSNITKLRNLPHRTFFITVAHFGWNKMFGNAKSLDKPGLRRGLLTAATLSDDLKKNLFAKYGEGIIGCVHGDLYKDTVMTMGKQKIRFKLPYTADQYDTDLGYQVMHRLLDAENDFKAPIYMDTKHMDLKARFQYYHYIDSVNTIRKAQGKSLIPIIASHIGLNGKKRPVAMATGLYPLRDSYEELIFGPTFYKIQANERDLYWRAYTQALKPKDRVMYFGGLAKNTPASLNPFQGTANYNTLGWFYPWGINFCDEEVKAIYDSDGIIGLNLDRRILGFTMPNYNWRYKKTLRRLFNDVYNADDYKLADGSAITFEDYYRSEPLLRNIFHVIDVCGREDASAWNHIAIGSDYDGFIQPIQLAPSAEYMPKFQEKMVVFARLFTEIHNKQRLLYGLSTRVAMNKFFYTNGRDFVFKYFQN</sequence>
<dbReference type="Proteomes" id="UP000653797">
    <property type="component" value="Unassembled WGS sequence"/>
</dbReference>
<evidence type="ECO:0000313" key="3">
    <source>
        <dbReference type="Proteomes" id="UP000653797"/>
    </source>
</evidence>
<organism evidence="2 3">
    <name type="scientific">Spirosoma validum</name>
    <dbReference type="NCBI Taxonomy" id="2771355"/>
    <lineage>
        <taxon>Bacteria</taxon>
        <taxon>Pseudomonadati</taxon>
        <taxon>Bacteroidota</taxon>
        <taxon>Cytophagia</taxon>
        <taxon>Cytophagales</taxon>
        <taxon>Cytophagaceae</taxon>
        <taxon>Spirosoma</taxon>
    </lineage>
</organism>
<dbReference type="SUPFAM" id="SSF51556">
    <property type="entry name" value="Metallo-dependent hydrolases"/>
    <property type="match status" value="1"/>
</dbReference>